<gene>
    <name evidence="2" type="ORF">NDU88_003263</name>
</gene>
<sequence>MHLSHCAGRETGLSDLRAHTPLLQGAGEEETHTALLSTCTSQTARDVKPGCQTSEPTPPAARSRLTKGVKFSWSPTPTSFRKKGKDAQINVLFPVLLTVVSTIGCAHRKQGIDGQVFRLVNSLDDKTTKTDVTLRWTYFLSVETRKRVPDAGTVVESDTSAMEL</sequence>
<reference evidence="2" key="1">
    <citation type="journal article" date="2022" name="bioRxiv">
        <title>Sequencing and chromosome-scale assembly of the giantPleurodeles waltlgenome.</title>
        <authorList>
            <person name="Brown T."/>
            <person name="Elewa A."/>
            <person name="Iarovenko S."/>
            <person name="Subramanian E."/>
            <person name="Araus A.J."/>
            <person name="Petzold A."/>
            <person name="Susuki M."/>
            <person name="Suzuki K.-i.T."/>
            <person name="Hayashi T."/>
            <person name="Toyoda A."/>
            <person name="Oliveira C."/>
            <person name="Osipova E."/>
            <person name="Leigh N.D."/>
            <person name="Simon A."/>
            <person name="Yun M.H."/>
        </authorList>
    </citation>
    <scope>NUCLEOTIDE SEQUENCE</scope>
    <source>
        <strain evidence="2">20211129_DDA</strain>
        <tissue evidence="2">Liver</tissue>
    </source>
</reference>
<comment type="caution">
    <text evidence="2">The sequence shown here is derived from an EMBL/GenBank/DDBJ whole genome shotgun (WGS) entry which is preliminary data.</text>
</comment>
<proteinExistence type="predicted"/>
<accession>A0AAV7UXY7</accession>
<feature type="region of interest" description="Disordered" evidence="1">
    <location>
        <begin position="39"/>
        <end position="62"/>
    </location>
</feature>
<evidence type="ECO:0000313" key="3">
    <source>
        <dbReference type="Proteomes" id="UP001066276"/>
    </source>
</evidence>
<evidence type="ECO:0000256" key="1">
    <source>
        <dbReference type="SAM" id="MobiDB-lite"/>
    </source>
</evidence>
<dbReference type="EMBL" id="JANPWB010000004">
    <property type="protein sequence ID" value="KAJ1193968.1"/>
    <property type="molecule type" value="Genomic_DNA"/>
</dbReference>
<keyword evidence="3" id="KW-1185">Reference proteome</keyword>
<dbReference type="Proteomes" id="UP001066276">
    <property type="component" value="Chromosome 2_2"/>
</dbReference>
<organism evidence="2 3">
    <name type="scientific">Pleurodeles waltl</name>
    <name type="common">Iberian ribbed newt</name>
    <dbReference type="NCBI Taxonomy" id="8319"/>
    <lineage>
        <taxon>Eukaryota</taxon>
        <taxon>Metazoa</taxon>
        <taxon>Chordata</taxon>
        <taxon>Craniata</taxon>
        <taxon>Vertebrata</taxon>
        <taxon>Euteleostomi</taxon>
        <taxon>Amphibia</taxon>
        <taxon>Batrachia</taxon>
        <taxon>Caudata</taxon>
        <taxon>Salamandroidea</taxon>
        <taxon>Salamandridae</taxon>
        <taxon>Pleurodelinae</taxon>
        <taxon>Pleurodeles</taxon>
    </lineage>
</organism>
<dbReference type="AlphaFoldDB" id="A0AAV7UXY7"/>
<protein>
    <submittedName>
        <fullName evidence="2">Uncharacterized protein</fullName>
    </submittedName>
</protein>
<name>A0AAV7UXY7_PLEWA</name>
<evidence type="ECO:0000313" key="2">
    <source>
        <dbReference type="EMBL" id="KAJ1193968.1"/>
    </source>
</evidence>